<dbReference type="AlphaFoldDB" id="A0A1G7RKL6"/>
<evidence type="ECO:0000313" key="3">
    <source>
        <dbReference type="Proteomes" id="UP000198967"/>
    </source>
</evidence>
<evidence type="ECO:0000259" key="1">
    <source>
        <dbReference type="Pfam" id="PF14832"/>
    </source>
</evidence>
<protein>
    <submittedName>
        <fullName evidence="2">Phenylpyruvate tautomerase PptA, 4-oxalocrotonate tautomerase family</fullName>
    </submittedName>
</protein>
<dbReference type="SUPFAM" id="SSF55331">
    <property type="entry name" value="Tautomerase/MIF"/>
    <property type="match status" value="1"/>
</dbReference>
<dbReference type="Proteomes" id="UP000198967">
    <property type="component" value="Unassembled WGS sequence"/>
</dbReference>
<proteinExistence type="predicted"/>
<dbReference type="Pfam" id="PF14832">
    <property type="entry name" value="Tautomerase_3"/>
    <property type="match status" value="1"/>
</dbReference>
<sequence>MPYYQFIVPSGGATLLHKAEVAEAMTTVHSEVTGAPRAYVHCAFVEVAEDGIYVAGKRADGPRMVGLIRDGRSVEIRSTLIHGIADAWSAITGDAKEDLAIFIEEIPGANVMEDGAILPEITDEPGAVY</sequence>
<reference evidence="2 3" key="1">
    <citation type="submission" date="2016-10" db="EMBL/GenBank/DDBJ databases">
        <authorList>
            <person name="de Groot N.N."/>
        </authorList>
    </citation>
    <scope>NUCLEOTIDE SEQUENCE [LARGE SCALE GENOMIC DNA]</scope>
    <source>
        <strain evidence="2 3">CGMCC 4.3143</strain>
    </source>
</reference>
<accession>A0A1G7RKL6</accession>
<evidence type="ECO:0000313" key="2">
    <source>
        <dbReference type="EMBL" id="SDG11245.1"/>
    </source>
</evidence>
<dbReference type="OrthoDB" id="118855at2"/>
<dbReference type="RefSeq" id="WP_093084486.1">
    <property type="nucleotide sequence ID" value="NZ_FNBE01000009.1"/>
</dbReference>
<organism evidence="2 3">
    <name type="scientific">Pseudonocardia oroxyli</name>
    <dbReference type="NCBI Taxonomy" id="366584"/>
    <lineage>
        <taxon>Bacteria</taxon>
        <taxon>Bacillati</taxon>
        <taxon>Actinomycetota</taxon>
        <taxon>Actinomycetes</taxon>
        <taxon>Pseudonocardiales</taxon>
        <taxon>Pseudonocardiaceae</taxon>
        <taxon>Pseudonocardia</taxon>
    </lineage>
</organism>
<keyword evidence="2" id="KW-0670">Pyruvate</keyword>
<gene>
    <name evidence="2" type="ORF">SAMN05216377_10956</name>
</gene>
<dbReference type="InterPro" id="IPR014347">
    <property type="entry name" value="Tautomerase/MIF_sf"/>
</dbReference>
<dbReference type="Gene3D" id="3.30.429.10">
    <property type="entry name" value="Macrophage Migration Inhibitory Factor"/>
    <property type="match status" value="1"/>
</dbReference>
<dbReference type="STRING" id="366584.SAMN05216377_10956"/>
<keyword evidence="3" id="KW-1185">Reference proteome</keyword>
<name>A0A1G7RKL6_PSEOR</name>
<dbReference type="InterPro" id="IPR028116">
    <property type="entry name" value="Cis-CaaD-like"/>
</dbReference>
<feature type="domain" description="Tautomerase cis-CaaD-like" evidence="1">
    <location>
        <begin position="1"/>
        <end position="124"/>
    </location>
</feature>
<dbReference type="EMBL" id="FNBE01000009">
    <property type="protein sequence ID" value="SDG11245.1"/>
    <property type="molecule type" value="Genomic_DNA"/>
</dbReference>